<evidence type="ECO:0000259" key="3">
    <source>
        <dbReference type="Pfam" id="PF00892"/>
    </source>
</evidence>
<proteinExistence type="inferred from homology"/>
<dbReference type="Pfam" id="PF00892">
    <property type="entry name" value="EamA"/>
    <property type="match status" value="1"/>
</dbReference>
<evidence type="ECO:0000313" key="4">
    <source>
        <dbReference type="EMBL" id="GHI40728.1"/>
    </source>
</evidence>
<reference evidence="4" key="1">
    <citation type="submission" date="2024-05" db="EMBL/GenBank/DDBJ databases">
        <title>Whole genome shotgun sequence of Streptomyces violascens NBRC 12920.</title>
        <authorList>
            <person name="Komaki H."/>
            <person name="Tamura T."/>
        </authorList>
    </citation>
    <scope>NUCLEOTIDE SEQUENCE</scope>
    <source>
        <strain evidence="4">NBRC 12920</strain>
    </source>
</reference>
<name>A0ABQ3QTW6_9ACTN</name>
<keyword evidence="2" id="KW-0812">Transmembrane</keyword>
<evidence type="ECO:0000313" key="5">
    <source>
        <dbReference type="Proteomes" id="UP001050808"/>
    </source>
</evidence>
<dbReference type="InterPro" id="IPR000620">
    <property type="entry name" value="EamA_dom"/>
</dbReference>
<organism evidence="4 5">
    <name type="scientific">Streptomyces violascens</name>
    <dbReference type="NCBI Taxonomy" id="67381"/>
    <lineage>
        <taxon>Bacteria</taxon>
        <taxon>Bacillati</taxon>
        <taxon>Actinomycetota</taxon>
        <taxon>Actinomycetes</taxon>
        <taxon>Kitasatosporales</taxon>
        <taxon>Streptomycetaceae</taxon>
        <taxon>Streptomyces</taxon>
    </lineage>
</organism>
<dbReference type="InterPro" id="IPR037185">
    <property type="entry name" value="EmrE-like"/>
</dbReference>
<feature type="domain" description="EamA" evidence="3">
    <location>
        <begin position="4"/>
        <end position="89"/>
    </location>
</feature>
<dbReference type="Proteomes" id="UP001050808">
    <property type="component" value="Unassembled WGS sequence"/>
</dbReference>
<sequence>MHRKSARKQYDSLSLTYVQMVAAAVLFCAVSPLVGVPAWTVASRLGPGLWVVLLYLALIGTVFAFFVQMWAVRKTSSSRVSLLLGTEPI</sequence>
<keyword evidence="2" id="KW-1133">Transmembrane helix</keyword>
<comment type="similarity">
    <text evidence="1">Belongs to the EamA transporter family.</text>
</comment>
<protein>
    <recommendedName>
        <fullName evidence="3">EamA domain-containing protein</fullName>
    </recommendedName>
</protein>
<gene>
    <name evidence="4" type="ORF">Sviol_51360</name>
</gene>
<dbReference type="SUPFAM" id="SSF103481">
    <property type="entry name" value="Multidrug resistance efflux transporter EmrE"/>
    <property type="match status" value="1"/>
</dbReference>
<keyword evidence="2" id="KW-0472">Membrane</keyword>
<evidence type="ECO:0000256" key="2">
    <source>
        <dbReference type="SAM" id="Phobius"/>
    </source>
</evidence>
<feature type="transmembrane region" description="Helical" evidence="2">
    <location>
        <begin position="21"/>
        <end position="42"/>
    </location>
</feature>
<accession>A0ABQ3QTW6</accession>
<evidence type="ECO:0000256" key="1">
    <source>
        <dbReference type="ARBA" id="ARBA00007362"/>
    </source>
</evidence>
<dbReference type="EMBL" id="BNDY01000017">
    <property type="protein sequence ID" value="GHI40728.1"/>
    <property type="molecule type" value="Genomic_DNA"/>
</dbReference>
<feature type="transmembrane region" description="Helical" evidence="2">
    <location>
        <begin position="48"/>
        <end position="72"/>
    </location>
</feature>
<comment type="caution">
    <text evidence="4">The sequence shown here is derived from an EMBL/GenBank/DDBJ whole genome shotgun (WGS) entry which is preliminary data.</text>
</comment>
<keyword evidence="5" id="KW-1185">Reference proteome</keyword>